<sequence>MSNEEISASSNLYKSSSDLCRRFSSGGDEMTSGAIRDSDQRSAATRILECTRQWSRAEKWELGCLPSENNEPLLNFSTGKTSKFPFFSPAPLPSAFKNSPAPSTAKHIKALLARRHGFAHYT</sequence>
<accession>A0AAD2AFJ7</accession>
<name>A0AAD2AFJ7_9LAMI</name>
<dbReference type="Proteomes" id="UP000834106">
    <property type="component" value="Chromosome 21"/>
</dbReference>
<keyword evidence="2" id="KW-1185">Reference proteome</keyword>
<reference evidence="1" key="1">
    <citation type="submission" date="2023-05" db="EMBL/GenBank/DDBJ databases">
        <authorList>
            <person name="Huff M."/>
        </authorList>
    </citation>
    <scope>NUCLEOTIDE SEQUENCE</scope>
</reference>
<dbReference type="EMBL" id="OU503056">
    <property type="protein sequence ID" value="CAI9785151.1"/>
    <property type="molecule type" value="Genomic_DNA"/>
</dbReference>
<evidence type="ECO:0000313" key="1">
    <source>
        <dbReference type="EMBL" id="CAI9785151.1"/>
    </source>
</evidence>
<gene>
    <name evidence="1" type="ORF">FPE_LOCUS32581</name>
</gene>
<organism evidence="1 2">
    <name type="scientific">Fraxinus pennsylvanica</name>
    <dbReference type="NCBI Taxonomy" id="56036"/>
    <lineage>
        <taxon>Eukaryota</taxon>
        <taxon>Viridiplantae</taxon>
        <taxon>Streptophyta</taxon>
        <taxon>Embryophyta</taxon>
        <taxon>Tracheophyta</taxon>
        <taxon>Spermatophyta</taxon>
        <taxon>Magnoliopsida</taxon>
        <taxon>eudicotyledons</taxon>
        <taxon>Gunneridae</taxon>
        <taxon>Pentapetalae</taxon>
        <taxon>asterids</taxon>
        <taxon>lamiids</taxon>
        <taxon>Lamiales</taxon>
        <taxon>Oleaceae</taxon>
        <taxon>Oleeae</taxon>
        <taxon>Fraxinus</taxon>
    </lineage>
</organism>
<dbReference type="AlphaFoldDB" id="A0AAD2AFJ7"/>
<proteinExistence type="predicted"/>
<evidence type="ECO:0000313" key="2">
    <source>
        <dbReference type="Proteomes" id="UP000834106"/>
    </source>
</evidence>
<protein>
    <submittedName>
        <fullName evidence="1">Uncharacterized protein</fullName>
    </submittedName>
</protein>